<sequence>MTAWSAEDLAVLTAEAALSLTAGTEGSAWVEVGFVVVDDLVFVRAFRGPGSRWFQAAHASRRGRIRVGSLDRAVAFAPDTEHSASVDGAYQARYSAASLVTNAQAHAATLRITPL</sequence>
<gene>
    <name evidence="1" type="ORF">VSH64_14245</name>
</gene>
<dbReference type="RefSeq" id="WP_326836060.1">
    <property type="nucleotide sequence ID" value="NZ_CP142149.1"/>
</dbReference>
<evidence type="ECO:0000313" key="2">
    <source>
        <dbReference type="Proteomes" id="UP001330812"/>
    </source>
</evidence>
<dbReference type="InterPro" id="IPR016888">
    <property type="entry name" value="UCP028498"/>
</dbReference>
<dbReference type="Proteomes" id="UP001330812">
    <property type="component" value="Chromosome"/>
</dbReference>
<evidence type="ECO:0000313" key="1">
    <source>
        <dbReference type="EMBL" id="WSE33261.1"/>
    </source>
</evidence>
<proteinExistence type="predicted"/>
<reference evidence="1 2" key="1">
    <citation type="journal article" date="2015" name="Int. J. Syst. Evol. Microbiol.">
        <title>Amycolatopsis rhabdoformis sp. nov., an actinomycete isolated from a tropical forest soil.</title>
        <authorList>
            <person name="Souza W.R."/>
            <person name="Silva R.E."/>
            <person name="Goodfellow M."/>
            <person name="Busarakam K."/>
            <person name="Figueiro F.S."/>
            <person name="Ferreira D."/>
            <person name="Rodrigues-Filho E."/>
            <person name="Moraes L.A.B."/>
            <person name="Zucchi T.D."/>
        </authorList>
    </citation>
    <scope>NUCLEOTIDE SEQUENCE [LARGE SCALE GENOMIC DNA]</scope>
    <source>
        <strain evidence="1 2">NCIMB 14900</strain>
    </source>
</reference>
<dbReference type="Pfam" id="PF10012">
    <property type="entry name" value="DUF2255"/>
    <property type="match status" value="1"/>
</dbReference>
<organism evidence="1 2">
    <name type="scientific">Amycolatopsis rhabdoformis</name>
    <dbReference type="NCBI Taxonomy" id="1448059"/>
    <lineage>
        <taxon>Bacteria</taxon>
        <taxon>Bacillati</taxon>
        <taxon>Actinomycetota</taxon>
        <taxon>Actinomycetes</taxon>
        <taxon>Pseudonocardiales</taxon>
        <taxon>Pseudonocardiaceae</taxon>
        <taxon>Amycolatopsis</taxon>
    </lineage>
</organism>
<accession>A0ABZ1IGP3</accession>
<keyword evidence="2" id="KW-1185">Reference proteome</keyword>
<protein>
    <submittedName>
        <fullName evidence="1">DUF2255 family protein</fullName>
    </submittedName>
</protein>
<name>A0ABZ1IGP3_9PSEU</name>
<dbReference type="EMBL" id="CP142149">
    <property type="protein sequence ID" value="WSE33261.1"/>
    <property type="molecule type" value="Genomic_DNA"/>
</dbReference>